<gene>
    <name evidence="4" type="ORF">I4I81_30500</name>
</gene>
<evidence type="ECO:0000256" key="1">
    <source>
        <dbReference type="ARBA" id="ARBA00023002"/>
    </source>
</evidence>
<dbReference type="InterPro" id="IPR006076">
    <property type="entry name" value="FAD-dep_OxRdtase"/>
</dbReference>
<comment type="caution">
    <text evidence="4">The sequence shown here is derived from an EMBL/GenBank/DDBJ whole genome shotgun (WGS) entry which is preliminary data.</text>
</comment>
<evidence type="ECO:0000256" key="2">
    <source>
        <dbReference type="SAM" id="MobiDB-lite"/>
    </source>
</evidence>
<proteinExistence type="predicted"/>
<evidence type="ECO:0000259" key="3">
    <source>
        <dbReference type="Pfam" id="PF01266"/>
    </source>
</evidence>
<feature type="domain" description="FAD dependent oxidoreductase" evidence="3">
    <location>
        <begin position="39"/>
        <end position="119"/>
    </location>
</feature>
<dbReference type="Proteomes" id="UP000694287">
    <property type="component" value="Unassembled WGS sequence"/>
</dbReference>
<dbReference type="Pfam" id="PF01266">
    <property type="entry name" value="DAO"/>
    <property type="match status" value="1"/>
</dbReference>
<dbReference type="PANTHER" id="PTHR13847">
    <property type="entry name" value="SARCOSINE DEHYDROGENASE-RELATED"/>
    <property type="match status" value="1"/>
</dbReference>
<feature type="compositionally biased region" description="Basic and acidic residues" evidence="2">
    <location>
        <begin position="36"/>
        <end position="46"/>
    </location>
</feature>
<dbReference type="EMBL" id="JADQDK010000001">
    <property type="protein sequence ID" value="MBW0138564.1"/>
    <property type="molecule type" value="Genomic_DNA"/>
</dbReference>
<name>A0ABS6V234_9PSEU</name>
<keyword evidence="1" id="KW-0560">Oxidoreductase</keyword>
<keyword evidence="5" id="KW-1185">Reference proteome</keyword>
<evidence type="ECO:0000313" key="5">
    <source>
        <dbReference type="Proteomes" id="UP000694287"/>
    </source>
</evidence>
<feature type="region of interest" description="Disordered" evidence="2">
    <location>
        <begin position="1"/>
        <end position="51"/>
    </location>
</feature>
<evidence type="ECO:0000313" key="4">
    <source>
        <dbReference type="EMBL" id="MBW0138564.1"/>
    </source>
</evidence>
<protein>
    <submittedName>
        <fullName evidence="4">FAD-binding oxidoreductase</fullName>
    </submittedName>
</protein>
<reference evidence="4 5" key="1">
    <citation type="submission" date="2020-11" db="EMBL/GenBank/DDBJ databases">
        <title>Pseudonocardia abyssalis sp. nov. and Pseudonocardia oceani sp. nov., description and phylogenomic analysis of two novel actinomycetes isolated from the deep Southern Ocean.</title>
        <authorList>
            <person name="Parra J."/>
        </authorList>
    </citation>
    <scope>NUCLEOTIDE SEQUENCE [LARGE SCALE GENOMIC DNA]</scope>
    <source>
        <strain evidence="4 5">KRD-168</strain>
    </source>
</reference>
<dbReference type="PANTHER" id="PTHR13847:SF287">
    <property type="entry name" value="FAD-DEPENDENT OXIDOREDUCTASE DOMAIN-CONTAINING PROTEIN 1"/>
    <property type="match status" value="1"/>
</dbReference>
<organism evidence="4 5">
    <name type="scientific">Pseudonocardia abyssalis</name>
    <dbReference type="NCBI Taxonomy" id="2792008"/>
    <lineage>
        <taxon>Bacteria</taxon>
        <taxon>Bacillati</taxon>
        <taxon>Actinomycetota</taxon>
        <taxon>Actinomycetes</taxon>
        <taxon>Pseudonocardiales</taxon>
        <taxon>Pseudonocardiaceae</taxon>
        <taxon>Pseudonocardia</taxon>
    </lineage>
</organism>
<sequence length="152" mass="15683">MVAATSGGVHQLPVAGPSRLCRSTRPQRSLAAVHRSGTDHYSDHPDPAQPEQAVAKIAHRFPGPPDAAVSSTYAGCYDVTPDYNPVIGPTGVDRLLVAAGFSGHGFKTSPAVGELVARLVVDGGDTSFPLGRFAAGTPLTSPHPYVGAGEMR</sequence>
<accession>A0ABS6V234</accession>